<feature type="transmembrane region" description="Helical" evidence="7">
    <location>
        <begin position="419"/>
        <end position="438"/>
    </location>
</feature>
<feature type="transmembrane region" description="Helical" evidence="7">
    <location>
        <begin position="367"/>
        <end position="389"/>
    </location>
</feature>
<feature type="transmembrane region" description="Helical" evidence="7">
    <location>
        <begin position="815"/>
        <end position="837"/>
    </location>
</feature>
<keyword evidence="3 7" id="KW-0812">Transmembrane</keyword>
<sequence>MLNATVKGLLAHKLRLALSAIAVVLGVAFVAGSFVFTDTLRKTFDGIFDQATADVVVQPKAAFETDTFGGGQQPDLTLPAALLPRLRAVPGVAEVNGDVNLDGVRVLDGEGKTVGNAQAPGIGTDWSGGAHSPLKLVTGRVPQHTGEVAIDTTAAKDGHIAVGQRVTLLMPQGPRQQATVVGLMKFGSSGSLAGATITAFDPATAQALLGKGDVYSSFSVWREDGTSDAQLKSAVSAALQGADTGTQKLEVLTHQEAADQQSSDIQTGLSFITTFLLVFAGVALFVGSFIILNTFSMIVAQRTRELALLRALGASRRQVTRSVLLEALVVGLVGSIIGVALGMGLAVGLRALFKALGIDFGTGGLVLAPRTVVVGLLVGVVVTVLASWAPARRAAKVAPVAALRDDQAMGSESLRRRSTIGAVITVLGAAGLAGALATDGSTSGWLLAAGAVGLLVGVIVLSPVIGVPVVRVLGAPFARLRGSVGTLSSRNAQRNPRRTAATASALMIGLALVTGIGVIASSANASVGKLVADALGSQYVVSDPSFAPFSTDVGNQLAKVPGVSGVVRERFGSAQINGKGASVAADDAAGFTDAVHLQVVSGSADALSQGKAIVLTDTAKSHHVGVGSPLRITFPSGQSTTIAVGAVVKANAALQSWTIPLSTWDTLGGAQHDQFLYVSLASGAKDATVRPELDRVMGQYPNLQLQDQKQFGDAQRKSVDQLLALIYGLLGLAIVIAVLGIINTLALSVVERTREIGLLRAVGMSRRQLRRMVRYESVVISVFGAVLGIVLGLVLGLVLLQMVRSSGLSATRVPGVQIVVFLVLAAVVGVLAAVWPARRASRLDVLRAIAAD</sequence>
<dbReference type="GO" id="GO:0005886">
    <property type="term" value="C:plasma membrane"/>
    <property type="evidence" value="ECO:0007669"/>
    <property type="project" value="UniProtKB-SubCell"/>
</dbReference>
<evidence type="ECO:0000256" key="3">
    <source>
        <dbReference type="ARBA" id="ARBA00022692"/>
    </source>
</evidence>
<evidence type="ECO:0000259" key="9">
    <source>
        <dbReference type="Pfam" id="PF12704"/>
    </source>
</evidence>
<comment type="similarity">
    <text evidence="6">Belongs to the ABC-4 integral membrane protein family.</text>
</comment>
<protein>
    <submittedName>
        <fullName evidence="10">Putative ABC transport system permease protein</fullName>
    </submittedName>
</protein>
<reference evidence="10 11" key="1">
    <citation type="submission" date="2019-02" db="EMBL/GenBank/DDBJ databases">
        <title>Genomic Encyclopedia of Type Strains, Phase IV (KMG-IV): sequencing the most valuable type-strain genomes for metagenomic binning, comparative biology and taxonomic classification.</title>
        <authorList>
            <person name="Goeker M."/>
        </authorList>
    </citation>
    <scope>NUCLEOTIDE SEQUENCE [LARGE SCALE GENOMIC DNA]</scope>
    <source>
        <strain evidence="10 11">DSM 45622</strain>
    </source>
</reference>
<accession>A0A4Q7NAT5</accession>
<feature type="domain" description="MacB-like periplasmic core" evidence="9">
    <location>
        <begin position="499"/>
        <end position="695"/>
    </location>
</feature>
<feature type="transmembrane region" description="Helical" evidence="7">
    <location>
        <begin position="725"/>
        <end position="750"/>
    </location>
</feature>
<keyword evidence="2" id="KW-1003">Cell membrane</keyword>
<keyword evidence="5 7" id="KW-0472">Membrane</keyword>
<feature type="domain" description="ABC3 transporter permease C-terminal" evidence="8">
    <location>
        <begin position="278"/>
        <end position="398"/>
    </location>
</feature>
<feature type="transmembrane region" description="Helical" evidence="7">
    <location>
        <begin position="323"/>
        <end position="347"/>
    </location>
</feature>
<dbReference type="InterPro" id="IPR025857">
    <property type="entry name" value="MacB_PCD"/>
</dbReference>
<feature type="domain" description="ABC3 transporter permease C-terminal" evidence="8">
    <location>
        <begin position="729"/>
        <end position="844"/>
    </location>
</feature>
<evidence type="ECO:0000256" key="5">
    <source>
        <dbReference type="ARBA" id="ARBA00023136"/>
    </source>
</evidence>
<dbReference type="PANTHER" id="PTHR30572:SF4">
    <property type="entry name" value="ABC TRANSPORTER PERMEASE YTRF"/>
    <property type="match status" value="1"/>
</dbReference>
<feature type="transmembrane region" description="Helical" evidence="7">
    <location>
        <begin position="269"/>
        <end position="292"/>
    </location>
</feature>
<proteinExistence type="inferred from homology"/>
<dbReference type="Pfam" id="PF02687">
    <property type="entry name" value="FtsX"/>
    <property type="match status" value="2"/>
</dbReference>
<dbReference type="Proteomes" id="UP000293638">
    <property type="component" value="Unassembled WGS sequence"/>
</dbReference>
<dbReference type="PANTHER" id="PTHR30572">
    <property type="entry name" value="MEMBRANE COMPONENT OF TRANSPORTER-RELATED"/>
    <property type="match status" value="1"/>
</dbReference>
<evidence type="ECO:0000259" key="8">
    <source>
        <dbReference type="Pfam" id="PF02687"/>
    </source>
</evidence>
<evidence type="ECO:0000256" key="6">
    <source>
        <dbReference type="ARBA" id="ARBA00038076"/>
    </source>
</evidence>
<evidence type="ECO:0000256" key="4">
    <source>
        <dbReference type="ARBA" id="ARBA00022989"/>
    </source>
</evidence>
<evidence type="ECO:0000313" key="11">
    <source>
        <dbReference type="Proteomes" id="UP000293638"/>
    </source>
</evidence>
<feature type="transmembrane region" description="Helical" evidence="7">
    <location>
        <begin position="16"/>
        <end position="36"/>
    </location>
</feature>
<name>A0A4Q7NAT5_9ACTN</name>
<dbReference type="EMBL" id="SGXD01000005">
    <property type="protein sequence ID" value="RZS80058.1"/>
    <property type="molecule type" value="Genomic_DNA"/>
</dbReference>
<comment type="caution">
    <text evidence="10">The sequence shown here is derived from an EMBL/GenBank/DDBJ whole genome shotgun (WGS) entry which is preliminary data.</text>
</comment>
<feature type="transmembrane region" description="Helical" evidence="7">
    <location>
        <begin position="500"/>
        <end position="520"/>
    </location>
</feature>
<evidence type="ECO:0000256" key="2">
    <source>
        <dbReference type="ARBA" id="ARBA00022475"/>
    </source>
</evidence>
<evidence type="ECO:0000256" key="7">
    <source>
        <dbReference type="SAM" id="Phobius"/>
    </source>
</evidence>
<keyword evidence="11" id="KW-1185">Reference proteome</keyword>
<dbReference type="AlphaFoldDB" id="A0A4Q7NAT5"/>
<keyword evidence="4 7" id="KW-1133">Transmembrane helix</keyword>
<gene>
    <name evidence="10" type="ORF">EV189_3538</name>
</gene>
<evidence type="ECO:0000313" key="10">
    <source>
        <dbReference type="EMBL" id="RZS80058.1"/>
    </source>
</evidence>
<evidence type="ECO:0000256" key="1">
    <source>
        <dbReference type="ARBA" id="ARBA00004651"/>
    </source>
</evidence>
<dbReference type="InterPro" id="IPR003838">
    <property type="entry name" value="ABC3_permease_C"/>
</dbReference>
<feature type="transmembrane region" description="Helical" evidence="7">
    <location>
        <begin position="777"/>
        <end position="803"/>
    </location>
</feature>
<feature type="domain" description="MacB-like periplasmic core" evidence="9">
    <location>
        <begin position="17"/>
        <end position="237"/>
    </location>
</feature>
<comment type="subcellular location">
    <subcellularLocation>
        <location evidence="1">Cell membrane</location>
        <topology evidence="1">Multi-pass membrane protein</topology>
    </subcellularLocation>
</comment>
<dbReference type="RefSeq" id="WP_130494268.1">
    <property type="nucleotide sequence ID" value="NZ_SGXD01000005.1"/>
</dbReference>
<organism evidence="10 11">
    <name type="scientific">Motilibacter rhizosphaerae</name>
    <dbReference type="NCBI Taxonomy" id="598652"/>
    <lineage>
        <taxon>Bacteria</taxon>
        <taxon>Bacillati</taxon>
        <taxon>Actinomycetota</taxon>
        <taxon>Actinomycetes</taxon>
        <taxon>Motilibacterales</taxon>
        <taxon>Motilibacteraceae</taxon>
        <taxon>Motilibacter</taxon>
    </lineage>
</organism>
<dbReference type="OrthoDB" id="9780560at2"/>
<dbReference type="Pfam" id="PF12704">
    <property type="entry name" value="MacB_PCD"/>
    <property type="match status" value="2"/>
</dbReference>
<dbReference type="InterPro" id="IPR050250">
    <property type="entry name" value="Macrolide_Exporter_MacB"/>
</dbReference>
<feature type="transmembrane region" description="Helical" evidence="7">
    <location>
        <begin position="444"/>
        <end position="473"/>
    </location>
</feature>
<dbReference type="GO" id="GO:0022857">
    <property type="term" value="F:transmembrane transporter activity"/>
    <property type="evidence" value="ECO:0007669"/>
    <property type="project" value="TreeGrafter"/>
</dbReference>